<feature type="region of interest" description="Disordered" evidence="6">
    <location>
        <begin position="1"/>
        <end position="48"/>
    </location>
</feature>
<protein>
    <submittedName>
        <fullName evidence="8">LemA family protein</fullName>
    </submittedName>
</protein>
<reference evidence="8 9" key="1">
    <citation type="submission" date="2018-08" db="EMBL/GenBank/DDBJ databases">
        <title>Microbispora. triticiradicis sp. nov., a novel actinomycete isolated from the root of wheat (Triticum aestivum L.)).</title>
        <authorList>
            <person name="Han C."/>
        </authorList>
    </citation>
    <scope>NUCLEOTIDE SEQUENCE [LARGE SCALE GENOMIC DNA]</scope>
    <source>
        <strain evidence="8 9">NEAU-HRDPA2-9</strain>
    </source>
</reference>
<name>A0ABX9LBL6_9ACTN</name>
<evidence type="ECO:0000256" key="2">
    <source>
        <dbReference type="ARBA" id="ARBA00008854"/>
    </source>
</evidence>
<dbReference type="InterPro" id="IPR007156">
    <property type="entry name" value="MamQ_LemA"/>
</dbReference>
<feature type="compositionally biased region" description="Gly residues" evidence="6">
    <location>
        <begin position="1"/>
        <end position="12"/>
    </location>
</feature>
<dbReference type="Pfam" id="PF04011">
    <property type="entry name" value="LemA"/>
    <property type="match status" value="1"/>
</dbReference>
<feature type="transmembrane region" description="Helical" evidence="7">
    <location>
        <begin position="55"/>
        <end position="76"/>
    </location>
</feature>
<comment type="similarity">
    <text evidence="2">Belongs to the LemA family.</text>
</comment>
<dbReference type="SUPFAM" id="SSF140478">
    <property type="entry name" value="LemA-like"/>
    <property type="match status" value="1"/>
</dbReference>
<keyword evidence="4 7" id="KW-1133">Transmembrane helix</keyword>
<comment type="caution">
    <text evidence="8">The sequence shown here is derived from an EMBL/GenBank/DDBJ whole genome shotgun (WGS) entry which is preliminary data.</text>
</comment>
<proteinExistence type="inferred from homology"/>
<dbReference type="EMBL" id="QFZU02000173">
    <property type="protein sequence ID" value="RGA01371.1"/>
    <property type="molecule type" value="Genomic_DNA"/>
</dbReference>
<feature type="compositionally biased region" description="Low complexity" evidence="6">
    <location>
        <begin position="33"/>
        <end position="48"/>
    </location>
</feature>
<feature type="compositionally biased region" description="Pro residues" evidence="6">
    <location>
        <begin position="21"/>
        <end position="32"/>
    </location>
</feature>
<organism evidence="8 9">
    <name type="scientific">Microbispora triticiradicis</name>
    <dbReference type="NCBI Taxonomy" id="2200763"/>
    <lineage>
        <taxon>Bacteria</taxon>
        <taxon>Bacillati</taxon>
        <taxon>Actinomycetota</taxon>
        <taxon>Actinomycetes</taxon>
        <taxon>Streptosporangiales</taxon>
        <taxon>Streptosporangiaceae</taxon>
        <taxon>Microbispora</taxon>
    </lineage>
</organism>
<accession>A0ABX9LBL6</accession>
<gene>
    <name evidence="8" type="ORF">DI270_029915</name>
</gene>
<dbReference type="Proteomes" id="UP000262538">
    <property type="component" value="Unassembled WGS sequence"/>
</dbReference>
<dbReference type="Gene3D" id="1.20.1440.20">
    <property type="entry name" value="LemA-like domain"/>
    <property type="match status" value="1"/>
</dbReference>
<sequence>MRGPGRSPGTGAAGPLRRAPPLRPYGVPPPARVRPAAGVHRVSGHGSSSVQEAPVIPVIVTLAVVAVLVATLVSLYNRLVRGRGAVDNAWAQIDVQLKRRHDLVPNLVETVKGYAAHERATLEAVVTARSRAIGAQGPAEQAAAENMLSGALKSLFAVAEAHPALKASGNFAELQQELATTENRIAYSRQYYNDTVLTYNNAIQTVPANIVAGMTGFTPREYFRAPGEERGPVQVGF</sequence>
<evidence type="ECO:0000313" key="9">
    <source>
        <dbReference type="Proteomes" id="UP000262538"/>
    </source>
</evidence>
<evidence type="ECO:0000256" key="5">
    <source>
        <dbReference type="ARBA" id="ARBA00023136"/>
    </source>
</evidence>
<evidence type="ECO:0000256" key="4">
    <source>
        <dbReference type="ARBA" id="ARBA00022989"/>
    </source>
</evidence>
<evidence type="ECO:0000256" key="7">
    <source>
        <dbReference type="SAM" id="Phobius"/>
    </source>
</evidence>
<dbReference type="PANTHER" id="PTHR34478">
    <property type="entry name" value="PROTEIN LEMA"/>
    <property type="match status" value="1"/>
</dbReference>
<keyword evidence="9" id="KW-1185">Reference proteome</keyword>
<evidence type="ECO:0000256" key="1">
    <source>
        <dbReference type="ARBA" id="ARBA00004167"/>
    </source>
</evidence>
<dbReference type="PANTHER" id="PTHR34478:SF2">
    <property type="entry name" value="MEMBRANE PROTEIN"/>
    <property type="match status" value="1"/>
</dbReference>
<comment type="subcellular location">
    <subcellularLocation>
        <location evidence="1">Membrane</location>
        <topology evidence="1">Single-pass membrane protein</topology>
    </subcellularLocation>
</comment>
<keyword evidence="3 7" id="KW-0812">Transmembrane</keyword>
<dbReference type="InterPro" id="IPR023353">
    <property type="entry name" value="LemA-like_dom_sf"/>
</dbReference>
<keyword evidence="5 7" id="KW-0472">Membrane</keyword>
<evidence type="ECO:0000313" key="8">
    <source>
        <dbReference type="EMBL" id="RGA01371.1"/>
    </source>
</evidence>
<evidence type="ECO:0000256" key="3">
    <source>
        <dbReference type="ARBA" id="ARBA00022692"/>
    </source>
</evidence>
<evidence type="ECO:0000256" key="6">
    <source>
        <dbReference type="SAM" id="MobiDB-lite"/>
    </source>
</evidence>